<dbReference type="Pfam" id="PF00126">
    <property type="entry name" value="HTH_1"/>
    <property type="match status" value="1"/>
</dbReference>
<organism evidence="6 7">
    <name type="scientific">Kutzneria buriramensis</name>
    <dbReference type="NCBI Taxonomy" id="1045776"/>
    <lineage>
        <taxon>Bacteria</taxon>
        <taxon>Bacillati</taxon>
        <taxon>Actinomycetota</taxon>
        <taxon>Actinomycetes</taxon>
        <taxon>Pseudonocardiales</taxon>
        <taxon>Pseudonocardiaceae</taxon>
        <taxon>Kutzneria</taxon>
    </lineage>
</organism>
<dbReference type="GO" id="GO:0032993">
    <property type="term" value="C:protein-DNA complex"/>
    <property type="evidence" value="ECO:0007669"/>
    <property type="project" value="TreeGrafter"/>
</dbReference>
<evidence type="ECO:0000256" key="2">
    <source>
        <dbReference type="ARBA" id="ARBA00023015"/>
    </source>
</evidence>
<dbReference type="Pfam" id="PF03466">
    <property type="entry name" value="LysR_substrate"/>
    <property type="match status" value="1"/>
</dbReference>
<name>A0A3E0HLY4_9PSEU</name>
<dbReference type="PROSITE" id="PS50931">
    <property type="entry name" value="HTH_LYSR"/>
    <property type="match status" value="1"/>
</dbReference>
<dbReference type="InterPro" id="IPR000847">
    <property type="entry name" value="LysR_HTH_N"/>
</dbReference>
<protein>
    <submittedName>
        <fullName evidence="6">DNA-binding transcriptional LysR family regulator</fullName>
    </submittedName>
</protein>
<dbReference type="GO" id="GO:0003677">
    <property type="term" value="F:DNA binding"/>
    <property type="evidence" value="ECO:0007669"/>
    <property type="project" value="UniProtKB-KW"/>
</dbReference>
<keyword evidence="2" id="KW-0805">Transcription regulation</keyword>
<evidence type="ECO:0000256" key="1">
    <source>
        <dbReference type="ARBA" id="ARBA00009437"/>
    </source>
</evidence>
<evidence type="ECO:0000313" key="6">
    <source>
        <dbReference type="EMBL" id="REH47360.1"/>
    </source>
</evidence>
<evidence type="ECO:0000259" key="5">
    <source>
        <dbReference type="PROSITE" id="PS50931"/>
    </source>
</evidence>
<dbReference type="Proteomes" id="UP000256269">
    <property type="component" value="Unassembled WGS sequence"/>
</dbReference>
<accession>A0A3E0HLY4</accession>
<evidence type="ECO:0000256" key="4">
    <source>
        <dbReference type="ARBA" id="ARBA00023163"/>
    </source>
</evidence>
<dbReference type="Gene3D" id="3.40.190.10">
    <property type="entry name" value="Periplasmic binding protein-like II"/>
    <property type="match status" value="2"/>
</dbReference>
<dbReference type="SUPFAM" id="SSF46785">
    <property type="entry name" value="Winged helix' DNA-binding domain"/>
    <property type="match status" value="1"/>
</dbReference>
<reference evidence="6 7" key="1">
    <citation type="submission" date="2018-08" db="EMBL/GenBank/DDBJ databases">
        <title>Genomic Encyclopedia of Archaeal and Bacterial Type Strains, Phase II (KMG-II): from individual species to whole genera.</title>
        <authorList>
            <person name="Goeker M."/>
        </authorList>
    </citation>
    <scope>NUCLEOTIDE SEQUENCE [LARGE SCALE GENOMIC DNA]</scope>
    <source>
        <strain evidence="6 7">DSM 45791</strain>
    </source>
</reference>
<dbReference type="InterPro" id="IPR036388">
    <property type="entry name" value="WH-like_DNA-bd_sf"/>
</dbReference>
<dbReference type="InterPro" id="IPR005119">
    <property type="entry name" value="LysR_subst-bd"/>
</dbReference>
<feature type="domain" description="HTH lysR-type" evidence="5">
    <location>
        <begin position="1"/>
        <end position="58"/>
    </location>
</feature>
<evidence type="ECO:0000313" key="7">
    <source>
        <dbReference type="Proteomes" id="UP000256269"/>
    </source>
</evidence>
<dbReference type="GO" id="GO:0003700">
    <property type="term" value="F:DNA-binding transcription factor activity"/>
    <property type="evidence" value="ECO:0007669"/>
    <property type="project" value="InterPro"/>
</dbReference>
<dbReference type="EMBL" id="QUNO01000006">
    <property type="protein sequence ID" value="REH47360.1"/>
    <property type="molecule type" value="Genomic_DNA"/>
</dbReference>
<sequence>MELRDIEIFLTLAEELHFGRTAERLHVSTARVSQSIAKWERRVGVPLFERTSRRVTLTPIGRRLQEDIGPGHRQILAGIEHAVTAGREARGLLRVGFFSATGGQLVVGVADALRSRYPDCEVQIRELQFRDGISPLLLVGELDILLSVLPVSDPGLTASPVLFREGCLLAVCARHRFAGRDSITLADVAEETVLRAGPQVADYWVEWLAPRLPAGARPTQRGPVFATVQEMLALIGAGKGVFVFPAQATDYYQRPDVAFVPICDAPGFEWVFLWRRSNATARVRSFVETARDILKTRAIP</sequence>
<dbReference type="PANTHER" id="PTHR30346:SF0">
    <property type="entry name" value="HCA OPERON TRANSCRIPTIONAL ACTIVATOR HCAR"/>
    <property type="match status" value="1"/>
</dbReference>
<dbReference type="AlphaFoldDB" id="A0A3E0HLY4"/>
<keyword evidence="7" id="KW-1185">Reference proteome</keyword>
<dbReference type="SUPFAM" id="SSF53850">
    <property type="entry name" value="Periplasmic binding protein-like II"/>
    <property type="match status" value="1"/>
</dbReference>
<dbReference type="InterPro" id="IPR036390">
    <property type="entry name" value="WH_DNA-bd_sf"/>
</dbReference>
<dbReference type="Gene3D" id="1.10.10.10">
    <property type="entry name" value="Winged helix-like DNA-binding domain superfamily/Winged helix DNA-binding domain"/>
    <property type="match status" value="1"/>
</dbReference>
<comment type="caution">
    <text evidence="6">The sequence shown here is derived from an EMBL/GenBank/DDBJ whole genome shotgun (WGS) entry which is preliminary data.</text>
</comment>
<dbReference type="FunFam" id="1.10.10.10:FF:000001">
    <property type="entry name" value="LysR family transcriptional regulator"/>
    <property type="match status" value="1"/>
</dbReference>
<dbReference type="OrthoDB" id="79118at2"/>
<proteinExistence type="inferred from homology"/>
<gene>
    <name evidence="6" type="ORF">BCF44_106525</name>
</gene>
<evidence type="ECO:0000256" key="3">
    <source>
        <dbReference type="ARBA" id="ARBA00023125"/>
    </source>
</evidence>
<comment type="similarity">
    <text evidence="1">Belongs to the LysR transcriptional regulatory family.</text>
</comment>
<dbReference type="PANTHER" id="PTHR30346">
    <property type="entry name" value="TRANSCRIPTIONAL DUAL REGULATOR HCAR-RELATED"/>
    <property type="match status" value="1"/>
</dbReference>
<keyword evidence="3 6" id="KW-0238">DNA-binding</keyword>
<keyword evidence="4" id="KW-0804">Transcription</keyword>
<dbReference type="RefSeq" id="WP_116175962.1">
    <property type="nucleotide sequence ID" value="NZ_CP144375.1"/>
</dbReference>
<dbReference type="CDD" id="cd08414">
    <property type="entry name" value="PBP2_LTTR_aromatics_like"/>
    <property type="match status" value="1"/>
</dbReference>